<reference evidence="1 2" key="1">
    <citation type="submission" date="2017-11" db="EMBL/GenBank/DDBJ databases">
        <title>Taxonomic description and genome sequences of Spirosoma HA7 sp. nov., isolated from pollen microhabitat of Corylus avellana.</title>
        <authorList>
            <person name="Ambika Manirajan B."/>
            <person name="Suarez C."/>
            <person name="Ratering S."/>
            <person name="Geissler-Plaum R."/>
            <person name="Cardinale M."/>
            <person name="Sylvia S."/>
        </authorList>
    </citation>
    <scope>NUCLEOTIDE SEQUENCE [LARGE SCALE GENOMIC DNA]</scope>
    <source>
        <strain evidence="1 2">HA7</strain>
    </source>
</reference>
<keyword evidence="2" id="KW-1185">Reference proteome</keyword>
<dbReference type="RefSeq" id="WP_100989918.1">
    <property type="nucleotide sequence ID" value="NZ_CP025096.1"/>
</dbReference>
<proteinExistence type="predicted"/>
<dbReference type="KEGG" id="spir:CWM47_19685"/>
<sequence length="177" mass="19971">MQRLLRLLTLPIILGLLDSCGRPYAPNPPTTGDTYRPVYAAYSDVRSIQTLGPQPIKNAGKIYRKDDYLFINDRGSGIHILDNRIPEKPVKLAFIAILGNQELAIKDSILYADNITDLVALNIANPLNVRLVKRIENAFEYSAFPLATNVRFECADRSRGVVVRWEKIAVENPQCYR</sequence>
<dbReference type="EMBL" id="CP025096">
    <property type="protein sequence ID" value="AUD03851.1"/>
    <property type="molecule type" value="Genomic_DNA"/>
</dbReference>
<dbReference type="Proteomes" id="UP000232883">
    <property type="component" value="Chromosome"/>
</dbReference>
<protein>
    <recommendedName>
        <fullName evidence="3">LVIVD repeat-containing protein</fullName>
    </recommendedName>
</protein>
<dbReference type="OrthoDB" id="853480at2"/>
<evidence type="ECO:0008006" key="3">
    <source>
        <dbReference type="Google" id="ProtNLM"/>
    </source>
</evidence>
<accession>A0A2K8Z1X9</accession>
<evidence type="ECO:0000313" key="1">
    <source>
        <dbReference type="EMBL" id="AUD03851.1"/>
    </source>
</evidence>
<dbReference type="AlphaFoldDB" id="A0A2K8Z1X9"/>
<name>A0A2K8Z1X9_9BACT</name>
<organism evidence="1 2">
    <name type="scientific">Spirosoma pollinicola</name>
    <dbReference type="NCBI Taxonomy" id="2057025"/>
    <lineage>
        <taxon>Bacteria</taxon>
        <taxon>Pseudomonadati</taxon>
        <taxon>Bacteroidota</taxon>
        <taxon>Cytophagia</taxon>
        <taxon>Cytophagales</taxon>
        <taxon>Cytophagaceae</taxon>
        <taxon>Spirosoma</taxon>
    </lineage>
</organism>
<gene>
    <name evidence="1" type="ORF">CWM47_19685</name>
</gene>
<evidence type="ECO:0000313" key="2">
    <source>
        <dbReference type="Proteomes" id="UP000232883"/>
    </source>
</evidence>